<proteinExistence type="predicted"/>
<dbReference type="STRING" id="1043005.A0A074Y5I4"/>
<dbReference type="OMA" id="GTNYYSH"/>
<evidence type="ECO:0000313" key="3">
    <source>
        <dbReference type="Proteomes" id="UP000030641"/>
    </source>
</evidence>
<dbReference type="RefSeq" id="XP_013341478.1">
    <property type="nucleotide sequence ID" value="XM_013486024.1"/>
</dbReference>
<keyword evidence="3" id="KW-1185">Reference proteome</keyword>
<sequence length="571" mass="63821">MPKKHRQTYQPKPGSNYVHPSLGGSPRPGENAQAKPVLSVNERLTNLRIAQASPASQERKRQLAELSNQRSLPPNLGQGILGQSAVAAPAPRNSASLRSRIRLRTPGPAPPPSWVSRLTSHRQALETRYYPAPRQARSFGKNGGPTRILPQDLARFLNMANDNPVVPGSLLDMSLKVAAQNWSDIVEDCAEWLDVIPTHLRVVLLSYLTSLGPSEGVDMAGLHALFPNPSEASSLDLSGLAGYGFTIKDLRKWLHKSAEESKAQTEQITNEANDIADSWDQDASSDDSDYSIPASLNDGTRHMTKLSLAYPPSSASWADLLSLSKNLHTITHLSLAHWPFPTRTPNSTSPYASLDRDFEEPALVLRMLAENTYCLRWLDLQGCHDWLAALTHRSYALPLQSSKSDDSDNDWSQQTQRLKGPDWNGAWRHLTYINIAQDATSWFPANNAFLKTPTFRQKMAKTYYRLGVKHQQIIEDLRDYISAHPEKREYQVHHCSDCHAAADLGDCWEECSTCNAYQDMFVGLMARWLEREAEARTVARGIIAARQGTGVRCTFDHGWQSRESYPVLNWP</sequence>
<evidence type="ECO:0000256" key="1">
    <source>
        <dbReference type="SAM" id="MobiDB-lite"/>
    </source>
</evidence>
<reference evidence="2 3" key="1">
    <citation type="journal article" date="2014" name="BMC Genomics">
        <title>Genome sequencing of four Aureobasidium pullulans varieties: biotechnological potential, stress tolerance, and description of new species.</title>
        <authorList>
            <person name="Gostin Ar C."/>
            <person name="Ohm R.A."/>
            <person name="Kogej T."/>
            <person name="Sonjak S."/>
            <person name="Turk M."/>
            <person name="Zajc J."/>
            <person name="Zalar P."/>
            <person name="Grube M."/>
            <person name="Sun H."/>
            <person name="Han J."/>
            <person name="Sharma A."/>
            <person name="Chiniquy J."/>
            <person name="Ngan C.Y."/>
            <person name="Lipzen A."/>
            <person name="Barry K."/>
            <person name="Grigoriev I.V."/>
            <person name="Gunde-Cimerman N."/>
        </authorList>
    </citation>
    <scope>NUCLEOTIDE SEQUENCE [LARGE SCALE GENOMIC DNA]</scope>
    <source>
        <strain evidence="2 3">EXF-2481</strain>
    </source>
</reference>
<dbReference type="HOGENOM" id="CLU_477322_0_0_1"/>
<dbReference type="EMBL" id="KL584768">
    <property type="protein sequence ID" value="KEQ92990.1"/>
    <property type="molecule type" value="Genomic_DNA"/>
</dbReference>
<feature type="region of interest" description="Disordered" evidence="1">
    <location>
        <begin position="1"/>
        <end position="37"/>
    </location>
</feature>
<gene>
    <name evidence="2" type="ORF">AUEXF2481DRAFT_368801</name>
</gene>
<dbReference type="Proteomes" id="UP000030641">
    <property type="component" value="Unassembled WGS sequence"/>
</dbReference>
<accession>A0A074Y5I4</accession>
<protein>
    <submittedName>
        <fullName evidence="2">Uncharacterized protein</fullName>
    </submittedName>
</protein>
<evidence type="ECO:0000313" key="2">
    <source>
        <dbReference type="EMBL" id="KEQ92990.1"/>
    </source>
</evidence>
<dbReference type="InParanoid" id="A0A074Y5I4"/>
<name>A0A074Y5I4_AURSE</name>
<feature type="region of interest" description="Disordered" evidence="1">
    <location>
        <begin position="51"/>
        <end position="96"/>
    </location>
</feature>
<organism evidence="2 3">
    <name type="scientific">Aureobasidium subglaciale (strain EXF-2481)</name>
    <name type="common">Aureobasidium pullulans var. subglaciale</name>
    <dbReference type="NCBI Taxonomy" id="1043005"/>
    <lineage>
        <taxon>Eukaryota</taxon>
        <taxon>Fungi</taxon>
        <taxon>Dikarya</taxon>
        <taxon>Ascomycota</taxon>
        <taxon>Pezizomycotina</taxon>
        <taxon>Dothideomycetes</taxon>
        <taxon>Dothideomycetidae</taxon>
        <taxon>Dothideales</taxon>
        <taxon>Saccotheciaceae</taxon>
        <taxon>Aureobasidium</taxon>
    </lineage>
</organism>
<dbReference type="AlphaFoldDB" id="A0A074Y5I4"/>
<dbReference type="OrthoDB" id="193467at2759"/>
<dbReference type="GeneID" id="25365694"/>